<sequence>MSNVPSPVFAATGLSVPAESAVKAGVWADFQAAFGGGLNESDATGQGQLVAALTAIIGARNDLLLQYVNLIDPAFTSGRMQDGIGRIYYQTRISARATVVGVLCTGADGTLIPAGSLAQASDGTIYQCLSSITIPSTGSISATFQAITTGPIACPAGTLNTIYRVVPGWDSITNPADGVVGRMAETPAEFEQRRSASVAVNATGILPAVRGAVLSVDGVVDAFVTENDTDDVRTEGTVDIAPSSLYVAVYGGLDVDVAAAIWSKKQPGCAYTGGTTINVADRASGYSPPYPTYPVKFQRATPLPIFIAISIADNGLVPADAQDAIRTAVVSAFNGGDGLPRARIGGKIYALRFATAVQSAGAWSQVVSISIGTAASPTGSEVDVPIDRMPTISADNISLTLT</sequence>
<dbReference type="AlphaFoldDB" id="A0A1D8A2L1"/>
<evidence type="ECO:0000313" key="2">
    <source>
        <dbReference type="EMBL" id="AOR76347.1"/>
    </source>
</evidence>
<organism evidence="2 3">
    <name type="scientific">Novosphingobium resinovorum</name>
    <dbReference type="NCBI Taxonomy" id="158500"/>
    <lineage>
        <taxon>Bacteria</taxon>
        <taxon>Pseudomonadati</taxon>
        <taxon>Pseudomonadota</taxon>
        <taxon>Alphaproteobacteria</taxon>
        <taxon>Sphingomonadales</taxon>
        <taxon>Sphingomonadaceae</taxon>
        <taxon>Novosphingobium</taxon>
    </lineage>
</organism>
<accession>A0A1D8A2L1</accession>
<protein>
    <recommendedName>
        <fullName evidence="1">Baseplate protein J-like barrel domain-containing protein</fullName>
    </recommendedName>
</protein>
<reference evidence="3" key="1">
    <citation type="journal article" date="2017" name="J. Biotechnol.">
        <title>Complete genome sequence of Novosphingobium resinovorum SA1, a versatile xenobiotic-degrading bacterium capable of utilizing sulfanilic acid.</title>
        <authorList>
            <person name="Hegedus B."/>
            <person name="Kos P.B."/>
            <person name="Balint B."/>
            <person name="Maroti G."/>
            <person name="Gan H.M."/>
            <person name="Perei K."/>
            <person name="Rakhely G."/>
        </authorList>
    </citation>
    <scope>NUCLEOTIDE SEQUENCE [LARGE SCALE GENOMIC DNA]</scope>
    <source>
        <strain evidence="3">SA1</strain>
    </source>
</reference>
<dbReference type="Pfam" id="PF04865">
    <property type="entry name" value="Baseplate_J"/>
    <property type="match status" value="1"/>
</dbReference>
<name>A0A1D8A2L1_9SPHN</name>
<dbReference type="InterPro" id="IPR006949">
    <property type="entry name" value="Barrel_Baseplate_J-like"/>
</dbReference>
<proteinExistence type="predicted"/>
<dbReference type="RefSeq" id="WP_069707803.1">
    <property type="nucleotide sequence ID" value="NZ_CP017075.1"/>
</dbReference>
<gene>
    <name evidence="2" type="ORF">BES08_05920</name>
</gene>
<dbReference type="Proteomes" id="UP000094626">
    <property type="component" value="Chromosome"/>
</dbReference>
<dbReference type="OrthoDB" id="7497539at2"/>
<feature type="domain" description="Baseplate protein J-like barrel" evidence="1">
    <location>
        <begin position="102"/>
        <end position="178"/>
    </location>
</feature>
<dbReference type="KEGG" id="nre:BES08_05920"/>
<evidence type="ECO:0000259" key="1">
    <source>
        <dbReference type="Pfam" id="PF04865"/>
    </source>
</evidence>
<evidence type="ECO:0000313" key="3">
    <source>
        <dbReference type="Proteomes" id="UP000094626"/>
    </source>
</evidence>
<dbReference type="EMBL" id="CP017075">
    <property type="protein sequence ID" value="AOR76347.1"/>
    <property type="molecule type" value="Genomic_DNA"/>
</dbReference>
<keyword evidence="3" id="KW-1185">Reference proteome</keyword>